<dbReference type="Proteomes" id="UP001498398">
    <property type="component" value="Unassembled WGS sequence"/>
</dbReference>
<feature type="transmembrane region" description="Helical" evidence="2">
    <location>
        <begin position="237"/>
        <end position="254"/>
    </location>
</feature>
<feature type="transmembrane region" description="Helical" evidence="2">
    <location>
        <begin position="332"/>
        <end position="353"/>
    </location>
</feature>
<evidence type="ECO:0000256" key="1">
    <source>
        <dbReference type="SAM" id="MobiDB-lite"/>
    </source>
</evidence>
<reference evidence="5 6" key="1">
    <citation type="submission" date="2024-01" db="EMBL/GenBank/DDBJ databases">
        <title>A draft genome for the cacao thread blight pathogen Marasmiellus scandens.</title>
        <authorList>
            <person name="Baruah I.K."/>
            <person name="Leung J."/>
            <person name="Bukari Y."/>
            <person name="Amoako-Attah I."/>
            <person name="Meinhardt L.W."/>
            <person name="Bailey B.A."/>
            <person name="Cohen S.P."/>
        </authorList>
    </citation>
    <scope>NUCLEOTIDE SEQUENCE [LARGE SCALE GENOMIC DNA]</scope>
    <source>
        <strain evidence="5 6">GH-19</strain>
    </source>
</reference>
<dbReference type="PANTHER" id="PTHR35859">
    <property type="entry name" value="NONSELECTIVE CATION CHANNEL PROTEIN"/>
    <property type="match status" value="1"/>
</dbReference>
<evidence type="ECO:0000313" key="5">
    <source>
        <dbReference type="EMBL" id="KAK7467019.1"/>
    </source>
</evidence>
<evidence type="ECO:0000313" key="6">
    <source>
        <dbReference type="Proteomes" id="UP001498398"/>
    </source>
</evidence>
<evidence type="ECO:0000256" key="2">
    <source>
        <dbReference type="SAM" id="Phobius"/>
    </source>
</evidence>
<keyword evidence="2" id="KW-0812">Transmembrane</keyword>
<sequence length="734" mass="82493">MDPEFVYESHLLAPSQEYLASVKVFPLIPTLKKEVINTIDSPLNWSQLTASDVNFSIVRPLVFKFARLKNLAVVYACLVVKSYFIEEAEKNLAFAGVNQSRACLCELLAMKLLAHFASEHMQLVAVLTTSWDPLTGASEDVVAEIRQYLGGNDDDLNYPQSALEMAISTESKNFIASPIVQKVVNDLYSGRVVYSTAAIRSILADNYKHRGIHIYDWRATPFLDHYRLRVPRYKNTLNFLNFTLLLVIFILCLSYQDAERLTFWEVVFCVFAFGFALDEYTASTEHGWIIYIANMWNVFDFGFILICIGYAFLRIRGLLYSDIQSSEMAFDVLACGACILLPRLAFLAISNTIVVTSLRAMISDFIFFIGIAAICFSGIFFTLWTLAKDSGQWPMKSIAWLMVQIWFGNTYLSFGQASSFHPLLGPILMTIFAALCNTLLLTILISMLSNVVARIDANATQEFLFQHTLTVIEGVKADALFSYQPPFNILAFVLLKPASWLVSPRALHSLNVFLIRLTSFPMLVVIAIYERYLASGQRLRESGKGAAHAFFYSLPRHIKHMPLVEALVGSTSADLYEAIFDLDIDHDLDLFDNETEEQVVFPASTGDVRTPPSPVNRRRPSSLAAPRREQSSPLGSPRRRVITNLGPSPEFPTAGRSSPLTRLFTRTTAASSDHHATIESTARKLETLVDSIKDSPLQRLKEEMKELQDRQARIENLLLVLTRGMRNDSSSSTM</sequence>
<accession>A0ABR1JU09</accession>
<keyword evidence="6" id="KW-1185">Reference proteome</keyword>
<feature type="domain" description="YVC1 N-terminal linker helical" evidence="3">
    <location>
        <begin position="25"/>
        <end position="199"/>
    </location>
</feature>
<dbReference type="InterPro" id="IPR056337">
    <property type="entry name" value="LHD_YVC1"/>
</dbReference>
<name>A0ABR1JU09_9AGAR</name>
<dbReference type="Pfam" id="PF23190">
    <property type="entry name" value="LHD_TRPY1"/>
    <property type="match status" value="1"/>
</dbReference>
<dbReference type="InterPro" id="IPR056336">
    <property type="entry name" value="YVC1_C"/>
</dbReference>
<keyword evidence="2" id="KW-1133">Transmembrane helix</keyword>
<organism evidence="5 6">
    <name type="scientific">Marasmiellus scandens</name>
    <dbReference type="NCBI Taxonomy" id="2682957"/>
    <lineage>
        <taxon>Eukaryota</taxon>
        <taxon>Fungi</taxon>
        <taxon>Dikarya</taxon>
        <taxon>Basidiomycota</taxon>
        <taxon>Agaricomycotina</taxon>
        <taxon>Agaricomycetes</taxon>
        <taxon>Agaricomycetidae</taxon>
        <taxon>Agaricales</taxon>
        <taxon>Marasmiineae</taxon>
        <taxon>Omphalotaceae</taxon>
        <taxon>Marasmiellus</taxon>
    </lineage>
</organism>
<dbReference type="InterPro" id="IPR052971">
    <property type="entry name" value="TRP_calcium_channel"/>
</dbReference>
<evidence type="ECO:0000259" key="4">
    <source>
        <dbReference type="Pfam" id="PF23317"/>
    </source>
</evidence>
<feature type="region of interest" description="Disordered" evidence="1">
    <location>
        <begin position="601"/>
        <end position="660"/>
    </location>
</feature>
<keyword evidence="2" id="KW-0472">Membrane</keyword>
<dbReference type="EMBL" id="JBANRG010000004">
    <property type="protein sequence ID" value="KAK7467019.1"/>
    <property type="molecule type" value="Genomic_DNA"/>
</dbReference>
<dbReference type="Pfam" id="PF23317">
    <property type="entry name" value="YVC1_C"/>
    <property type="match status" value="1"/>
</dbReference>
<feature type="transmembrane region" description="Helical" evidence="2">
    <location>
        <begin position="365"/>
        <end position="386"/>
    </location>
</feature>
<protein>
    <recommendedName>
        <fullName evidence="7">Receptor-activated Ca2+-permeable cation channel</fullName>
    </recommendedName>
</protein>
<comment type="caution">
    <text evidence="5">The sequence shown here is derived from an EMBL/GenBank/DDBJ whole genome shotgun (WGS) entry which is preliminary data.</text>
</comment>
<gene>
    <name evidence="5" type="ORF">VKT23_004081</name>
</gene>
<feature type="transmembrane region" description="Helical" evidence="2">
    <location>
        <begin position="509"/>
        <end position="529"/>
    </location>
</feature>
<dbReference type="PANTHER" id="PTHR35859:SF1">
    <property type="entry name" value="NONSELECTIVE CATION CHANNEL PROTEIN"/>
    <property type="match status" value="1"/>
</dbReference>
<evidence type="ECO:0008006" key="7">
    <source>
        <dbReference type="Google" id="ProtNLM"/>
    </source>
</evidence>
<feature type="transmembrane region" description="Helical" evidence="2">
    <location>
        <begin position="261"/>
        <end position="277"/>
    </location>
</feature>
<feature type="transmembrane region" description="Helical" evidence="2">
    <location>
        <begin position="423"/>
        <end position="445"/>
    </location>
</feature>
<feature type="transmembrane region" description="Helical" evidence="2">
    <location>
        <begin position="398"/>
        <end position="417"/>
    </location>
</feature>
<proteinExistence type="predicted"/>
<feature type="transmembrane region" description="Helical" evidence="2">
    <location>
        <begin position="289"/>
        <end position="312"/>
    </location>
</feature>
<feature type="domain" description="Calcium channel YVC1-like C-terminal transmembrane" evidence="4">
    <location>
        <begin position="242"/>
        <end position="532"/>
    </location>
</feature>
<evidence type="ECO:0000259" key="3">
    <source>
        <dbReference type="Pfam" id="PF23190"/>
    </source>
</evidence>